<dbReference type="PANTHER" id="PTHR40394:SF2">
    <property type="entry name" value="QUINOL:CYTOCHROME C OXIDOREDUCTASE MEMBRANE PROTEIN"/>
    <property type="match status" value="1"/>
</dbReference>
<evidence type="ECO:0000256" key="2">
    <source>
        <dbReference type="ARBA" id="ARBA00022723"/>
    </source>
</evidence>
<proteinExistence type="predicted"/>
<feature type="domain" description="Cytochrome c" evidence="6">
    <location>
        <begin position="69"/>
        <end position="154"/>
    </location>
</feature>
<dbReference type="PROSITE" id="PS51257">
    <property type="entry name" value="PROKAR_LIPOPROTEIN"/>
    <property type="match status" value="1"/>
</dbReference>
<dbReference type="Proteomes" id="UP000193335">
    <property type="component" value="Unassembled WGS sequence"/>
</dbReference>
<evidence type="ECO:0000313" key="7">
    <source>
        <dbReference type="EMBL" id="OSJ29760.1"/>
    </source>
</evidence>
<dbReference type="EMBL" id="NAFL01000264">
    <property type="protein sequence ID" value="OSJ29760.1"/>
    <property type="molecule type" value="Genomic_DNA"/>
</dbReference>
<dbReference type="AlphaFoldDB" id="A0A1Y2JM90"/>
<dbReference type="Gene3D" id="1.10.760.10">
    <property type="entry name" value="Cytochrome c-like domain"/>
    <property type="match status" value="1"/>
</dbReference>
<dbReference type="PROSITE" id="PS51007">
    <property type="entry name" value="CYTC"/>
    <property type="match status" value="1"/>
</dbReference>
<evidence type="ECO:0000256" key="1">
    <source>
        <dbReference type="ARBA" id="ARBA00022617"/>
    </source>
</evidence>
<gene>
    <name evidence="7" type="ORF">BSZ19_26675</name>
</gene>
<evidence type="ECO:0000256" key="5">
    <source>
        <dbReference type="SAM" id="MobiDB-lite"/>
    </source>
</evidence>
<keyword evidence="3 4" id="KW-0408">Iron</keyword>
<evidence type="ECO:0000259" key="6">
    <source>
        <dbReference type="PROSITE" id="PS51007"/>
    </source>
</evidence>
<keyword evidence="2 4" id="KW-0479">Metal-binding</keyword>
<feature type="compositionally biased region" description="Basic and acidic residues" evidence="5">
    <location>
        <begin position="50"/>
        <end position="60"/>
    </location>
</feature>
<feature type="region of interest" description="Disordered" evidence="5">
    <location>
        <begin position="41"/>
        <end position="62"/>
    </location>
</feature>
<protein>
    <recommendedName>
        <fullName evidence="6">Cytochrome c domain-containing protein</fullName>
    </recommendedName>
</protein>
<dbReference type="PANTHER" id="PTHR40394">
    <property type="entry name" value="LIPOPROTEIN-RELATED"/>
    <property type="match status" value="1"/>
</dbReference>
<evidence type="ECO:0000256" key="3">
    <source>
        <dbReference type="ARBA" id="ARBA00023004"/>
    </source>
</evidence>
<dbReference type="SUPFAM" id="SSF46626">
    <property type="entry name" value="Cytochrome c"/>
    <property type="match status" value="1"/>
</dbReference>
<dbReference type="GO" id="GO:0046872">
    <property type="term" value="F:metal ion binding"/>
    <property type="evidence" value="ECO:0007669"/>
    <property type="project" value="UniProtKB-KW"/>
</dbReference>
<dbReference type="GO" id="GO:0009055">
    <property type="term" value="F:electron transfer activity"/>
    <property type="evidence" value="ECO:0007669"/>
    <property type="project" value="InterPro"/>
</dbReference>
<dbReference type="RefSeq" id="WP_085402379.1">
    <property type="nucleotide sequence ID" value="NZ_NAFL01000264.1"/>
</dbReference>
<keyword evidence="1 4" id="KW-0349">Heme</keyword>
<name>A0A1Y2JM90_BRAJP</name>
<dbReference type="InterPro" id="IPR009056">
    <property type="entry name" value="Cyt_c-like_dom"/>
</dbReference>
<evidence type="ECO:0000313" key="8">
    <source>
        <dbReference type="Proteomes" id="UP000193335"/>
    </source>
</evidence>
<dbReference type="GO" id="GO:0020037">
    <property type="term" value="F:heme binding"/>
    <property type="evidence" value="ECO:0007669"/>
    <property type="project" value="InterPro"/>
</dbReference>
<dbReference type="Pfam" id="PF13442">
    <property type="entry name" value="Cytochrome_CBB3"/>
    <property type="match status" value="1"/>
</dbReference>
<comment type="caution">
    <text evidence="7">The sequence shown here is derived from an EMBL/GenBank/DDBJ whole genome shotgun (WGS) entry which is preliminary data.</text>
</comment>
<accession>A0A1Y2JM90</accession>
<reference evidence="7 8" key="1">
    <citation type="submission" date="2017-03" db="EMBL/GenBank/DDBJ databases">
        <title>Whole genome sequences of fourteen strains of Bradyrhizobium canariense and one strain of Bradyrhizobium japonicum isolated from Lupinus (Papilionoideae: Genisteae) species in Algeria.</title>
        <authorList>
            <person name="Crovadore J."/>
            <person name="Chekireb D."/>
            <person name="Brachmann A."/>
            <person name="Chablais R."/>
            <person name="Cochard B."/>
            <person name="Lefort F."/>
        </authorList>
    </citation>
    <scope>NUCLEOTIDE SEQUENCE [LARGE SCALE GENOMIC DNA]</scope>
    <source>
        <strain evidence="7 8">UBMA197</strain>
    </source>
</reference>
<evidence type="ECO:0000256" key="4">
    <source>
        <dbReference type="PROSITE-ProRule" id="PRU00433"/>
    </source>
</evidence>
<sequence length="176" mass="19282">MTRLALIVMVAGLLAGCDQNMDEQPRYSDYSRAPLFRGGVLRPPPTNTVARDEPEREKAARTKPALTSELLARGKERFGIFCSPCHGGGGDGTGIIVQHGMPRPTSYHDARLLAADDQHFFDVLTNGYGVMYSYAARVPAADRWAIVAYIRALQLSRHATLDDVPVDERSKLEAAP</sequence>
<dbReference type="InterPro" id="IPR036909">
    <property type="entry name" value="Cyt_c-like_dom_sf"/>
</dbReference>
<organism evidence="7 8">
    <name type="scientific">Bradyrhizobium japonicum</name>
    <dbReference type="NCBI Taxonomy" id="375"/>
    <lineage>
        <taxon>Bacteria</taxon>
        <taxon>Pseudomonadati</taxon>
        <taxon>Pseudomonadota</taxon>
        <taxon>Alphaproteobacteria</taxon>
        <taxon>Hyphomicrobiales</taxon>
        <taxon>Nitrobacteraceae</taxon>
        <taxon>Bradyrhizobium</taxon>
    </lineage>
</organism>